<name>A0A1Y2I2F6_9FUNG</name>
<sequence length="81" mass="9041">MIPNSTVNSCRIPMIGQQVGRAIQDLIQEGVVTRDQLFVTSKIAPKDHGEERAYEAVKESLPSSVWKKCLAFPLLKSKRSD</sequence>
<dbReference type="EMBL" id="MCFL01000005">
    <property type="protein sequence ID" value="ORZ39592.1"/>
    <property type="molecule type" value="Genomic_DNA"/>
</dbReference>
<proteinExistence type="predicted"/>
<evidence type="ECO:0000313" key="2">
    <source>
        <dbReference type="Proteomes" id="UP000193411"/>
    </source>
</evidence>
<dbReference type="OrthoDB" id="416253at2759"/>
<keyword evidence="2" id="KW-1185">Reference proteome</keyword>
<dbReference type="SUPFAM" id="SSF51430">
    <property type="entry name" value="NAD(P)-linked oxidoreductase"/>
    <property type="match status" value="1"/>
</dbReference>
<protein>
    <submittedName>
        <fullName evidence="1">Uncharacterized protein</fullName>
    </submittedName>
</protein>
<dbReference type="AlphaFoldDB" id="A0A1Y2I2F6"/>
<accession>A0A1Y2I2F6</accession>
<dbReference type="InterPro" id="IPR036812">
    <property type="entry name" value="NAD(P)_OxRdtase_dom_sf"/>
</dbReference>
<gene>
    <name evidence="1" type="ORF">BCR44DRAFT_1426835</name>
</gene>
<organism evidence="1 2">
    <name type="scientific">Catenaria anguillulae PL171</name>
    <dbReference type="NCBI Taxonomy" id="765915"/>
    <lineage>
        <taxon>Eukaryota</taxon>
        <taxon>Fungi</taxon>
        <taxon>Fungi incertae sedis</taxon>
        <taxon>Blastocladiomycota</taxon>
        <taxon>Blastocladiomycetes</taxon>
        <taxon>Blastocladiales</taxon>
        <taxon>Catenariaceae</taxon>
        <taxon>Catenaria</taxon>
    </lineage>
</organism>
<dbReference type="Proteomes" id="UP000193411">
    <property type="component" value="Unassembled WGS sequence"/>
</dbReference>
<comment type="caution">
    <text evidence="1">The sequence shown here is derived from an EMBL/GenBank/DDBJ whole genome shotgun (WGS) entry which is preliminary data.</text>
</comment>
<evidence type="ECO:0000313" key="1">
    <source>
        <dbReference type="EMBL" id="ORZ39592.1"/>
    </source>
</evidence>
<dbReference type="Gene3D" id="3.20.20.100">
    <property type="entry name" value="NADP-dependent oxidoreductase domain"/>
    <property type="match status" value="1"/>
</dbReference>
<reference evidence="1 2" key="1">
    <citation type="submission" date="2016-07" db="EMBL/GenBank/DDBJ databases">
        <title>Pervasive Adenine N6-methylation of Active Genes in Fungi.</title>
        <authorList>
            <consortium name="DOE Joint Genome Institute"/>
            <person name="Mondo S.J."/>
            <person name="Dannebaum R.O."/>
            <person name="Kuo R.C."/>
            <person name="Labutti K."/>
            <person name="Haridas S."/>
            <person name="Kuo A."/>
            <person name="Salamov A."/>
            <person name="Ahrendt S.R."/>
            <person name="Lipzen A."/>
            <person name="Sullivan W."/>
            <person name="Andreopoulos W.B."/>
            <person name="Clum A."/>
            <person name="Lindquist E."/>
            <person name="Daum C."/>
            <person name="Ramamoorthy G.K."/>
            <person name="Gryganskyi A."/>
            <person name="Culley D."/>
            <person name="Magnuson J.K."/>
            <person name="James T.Y."/>
            <person name="O'Malley M.A."/>
            <person name="Stajich J.E."/>
            <person name="Spatafora J.W."/>
            <person name="Visel A."/>
            <person name="Grigoriev I.V."/>
        </authorList>
    </citation>
    <scope>NUCLEOTIDE SEQUENCE [LARGE SCALE GENOMIC DNA]</scope>
    <source>
        <strain evidence="1 2">PL171</strain>
    </source>
</reference>